<dbReference type="RefSeq" id="XP_030053668.1">
    <property type="nucleotide sequence ID" value="XM_030197808.1"/>
</dbReference>
<dbReference type="Pfam" id="PF00685">
    <property type="entry name" value="Sulfotransfer_1"/>
    <property type="match status" value="1"/>
</dbReference>
<accession>A0A6P7XMA5</accession>
<dbReference type="Gene3D" id="3.40.50.300">
    <property type="entry name" value="P-loop containing nucleotide triphosphate hydrolases"/>
    <property type="match status" value="1"/>
</dbReference>
<comment type="subcellular location">
    <subcellularLocation>
        <location evidence="1">Cytoplasm</location>
    </subcellularLocation>
</comment>
<gene>
    <name evidence="8" type="primary">LOC115466520</name>
</gene>
<dbReference type="FunCoup" id="A0A6P7XMA5">
    <property type="interactions" value="1031"/>
</dbReference>
<dbReference type="FunFam" id="3.40.50.300:FF:000433">
    <property type="entry name" value="Estrogen sulfotransferase"/>
    <property type="match status" value="1"/>
</dbReference>
<dbReference type="GeneID" id="115466520"/>
<evidence type="ECO:0000259" key="6">
    <source>
        <dbReference type="Pfam" id="PF00685"/>
    </source>
</evidence>
<evidence type="ECO:0000256" key="1">
    <source>
        <dbReference type="ARBA" id="ARBA00004496"/>
    </source>
</evidence>
<dbReference type="PANTHER" id="PTHR11783">
    <property type="entry name" value="SULFOTRANSFERASE SULT"/>
    <property type="match status" value="1"/>
</dbReference>
<dbReference type="SUPFAM" id="SSF52540">
    <property type="entry name" value="P-loop containing nucleoside triphosphate hydrolases"/>
    <property type="match status" value="1"/>
</dbReference>
<evidence type="ECO:0000256" key="3">
    <source>
        <dbReference type="ARBA" id="ARBA00022490"/>
    </source>
</evidence>
<dbReference type="OrthoDB" id="205623at2759"/>
<evidence type="ECO:0000256" key="5">
    <source>
        <dbReference type="RuleBase" id="RU361155"/>
    </source>
</evidence>
<dbReference type="GO" id="GO:0008146">
    <property type="term" value="F:sulfotransferase activity"/>
    <property type="evidence" value="ECO:0007669"/>
    <property type="project" value="InterPro"/>
</dbReference>
<dbReference type="InterPro" id="IPR027417">
    <property type="entry name" value="P-loop_NTPase"/>
</dbReference>
<protein>
    <recommendedName>
        <fullName evidence="5">Sulfotransferase</fullName>
        <ecNumber evidence="5">2.8.2.-</ecNumber>
    </recommendedName>
</protein>
<reference evidence="8" key="1">
    <citation type="submission" date="2025-08" db="UniProtKB">
        <authorList>
            <consortium name="RefSeq"/>
        </authorList>
    </citation>
    <scope>IDENTIFICATION</scope>
</reference>
<dbReference type="AlphaFoldDB" id="A0A6P7XMA5"/>
<evidence type="ECO:0000313" key="7">
    <source>
        <dbReference type="Proteomes" id="UP000515156"/>
    </source>
</evidence>
<organism evidence="7 8">
    <name type="scientific">Microcaecilia unicolor</name>
    <dbReference type="NCBI Taxonomy" id="1415580"/>
    <lineage>
        <taxon>Eukaryota</taxon>
        <taxon>Metazoa</taxon>
        <taxon>Chordata</taxon>
        <taxon>Craniata</taxon>
        <taxon>Vertebrata</taxon>
        <taxon>Euteleostomi</taxon>
        <taxon>Amphibia</taxon>
        <taxon>Gymnophiona</taxon>
        <taxon>Siphonopidae</taxon>
        <taxon>Microcaecilia</taxon>
    </lineage>
</organism>
<keyword evidence="7" id="KW-1185">Reference proteome</keyword>
<comment type="similarity">
    <text evidence="2 5">Belongs to the sulfotransferase 1 family.</text>
</comment>
<proteinExistence type="inferred from homology"/>
<dbReference type="GO" id="GO:0005737">
    <property type="term" value="C:cytoplasm"/>
    <property type="evidence" value="ECO:0007669"/>
    <property type="project" value="UniProtKB-SubCell"/>
</dbReference>
<keyword evidence="3" id="KW-0963">Cytoplasm</keyword>
<evidence type="ECO:0000256" key="2">
    <source>
        <dbReference type="ARBA" id="ARBA00005771"/>
    </source>
</evidence>
<dbReference type="EC" id="2.8.2.-" evidence="5"/>
<evidence type="ECO:0000256" key="4">
    <source>
        <dbReference type="ARBA" id="ARBA00022679"/>
    </source>
</evidence>
<feature type="domain" description="Sulfotransferase" evidence="6">
    <location>
        <begin position="37"/>
        <end position="281"/>
    </location>
</feature>
<dbReference type="InParanoid" id="A0A6P7XMA5"/>
<evidence type="ECO:0000313" key="8">
    <source>
        <dbReference type="RefSeq" id="XP_030053668.1"/>
    </source>
</evidence>
<keyword evidence="4 5" id="KW-0808">Transferase</keyword>
<name>A0A6P7XMA5_9AMPH</name>
<dbReference type="KEGG" id="muo:115466520"/>
<sequence length="293" mass="34118">MAKTSDQYFLYDGIPFPCIAHNEESLDFARNMFQVCDDDVYSITYPKSGTTWMQELLTLIYSNGDQTLSRSVPNWERVPWIEQVSAQMYVPKLTSPRLITSHLPLQLFPKSFFTSKAKVIYTMRNPKDVCVSLYHYCQLVLFLENPQDFDVFLSSFLEGDVLLGSWFDHVQSWLGTKDQVNILFQTYEELLQDLRGSVVRICNFLGKELDEAAIDSVVENATFKTMKDNKMTNYSLVPSDFMDHEKGSFLRKGISGDWKNQFTEAQSERFDQIYQEKMKEMKGLESMFTWDKP</sequence>
<dbReference type="Proteomes" id="UP000515156">
    <property type="component" value="Chromosome 3"/>
</dbReference>
<dbReference type="InterPro" id="IPR000863">
    <property type="entry name" value="Sulfotransferase_dom"/>
</dbReference>